<dbReference type="PANTHER" id="PTHR11097:SF8">
    <property type="entry name" value="EXOSOME COMPLEX COMPONENT RRP42"/>
    <property type="match status" value="1"/>
</dbReference>
<evidence type="ECO:0000256" key="6">
    <source>
        <dbReference type="ARBA" id="ARBA00042523"/>
    </source>
</evidence>
<keyword evidence="5" id="KW-0271">Exosome</keyword>
<dbReference type="GO" id="GO:0034476">
    <property type="term" value="P:U5 snRNA 3'-end processing"/>
    <property type="evidence" value="ECO:0007669"/>
    <property type="project" value="TreeGrafter"/>
</dbReference>
<evidence type="ECO:0000256" key="1">
    <source>
        <dbReference type="ARBA" id="ARBA00004496"/>
    </source>
</evidence>
<accession>A0AAV8S144</accession>
<comment type="subcellular location">
    <subcellularLocation>
        <location evidence="1">Cytoplasm</location>
    </subcellularLocation>
    <subcellularLocation>
        <location evidence="2">Nucleus</location>
        <location evidence="2">Nucleolus</location>
    </subcellularLocation>
</comment>
<evidence type="ECO:0000259" key="7">
    <source>
        <dbReference type="Pfam" id="PF01138"/>
    </source>
</evidence>
<dbReference type="CDD" id="cd11367">
    <property type="entry name" value="RNase_PH_RRP42"/>
    <property type="match status" value="1"/>
</dbReference>
<feature type="domain" description="Exoribonuclease phosphorolytic" evidence="7">
    <location>
        <begin position="125"/>
        <end position="258"/>
    </location>
</feature>
<dbReference type="GO" id="GO:0071035">
    <property type="term" value="P:nuclear polyadenylation-dependent rRNA catabolic process"/>
    <property type="evidence" value="ECO:0007669"/>
    <property type="project" value="TreeGrafter"/>
</dbReference>
<evidence type="ECO:0000259" key="8">
    <source>
        <dbReference type="Pfam" id="PF03725"/>
    </source>
</evidence>
<dbReference type="InterPro" id="IPR001247">
    <property type="entry name" value="ExoRNase_PH_dom1"/>
</dbReference>
<dbReference type="SUPFAM" id="SSF54211">
    <property type="entry name" value="Ribosomal protein S5 domain 2-like"/>
    <property type="match status" value="1"/>
</dbReference>
<evidence type="ECO:0000256" key="2">
    <source>
        <dbReference type="ARBA" id="ARBA00004604"/>
    </source>
</evidence>
<dbReference type="AlphaFoldDB" id="A0AAV8S144"/>
<dbReference type="GO" id="GO:0071028">
    <property type="term" value="P:nuclear mRNA surveillance"/>
    <property type="evidence" value="ECO:0007669"/>
    <property type="project" value="TreeGrafter"/>
</dbReference>
<dbReference type="GO" id="GO:0000176">
    <property type="term" value="C:nuclear exosome (RNase complex)"/>
    <property type="evidence" value="ECO:0007669"/>
    <property type="project" value="TreeGrafter"/>
</dbReference>
<dbReference type="Gene3D" id="3.30.230.70">
    <property type="entry name" value="GHMP Kinase, N-terminal domain"/>
    <property type="match status" value="1"/>
</dbReference>
<dbReference type="InterPro" id="IPR027408">
    <property type="entry name" value="PNPase/RNase_PH_dom_sf"/>
</dbReference>
<dbReference type="SUPFAM" id="SSF55666">
    <property type="entry name" value="Ribonuclease PH domain 2-like"/>
    <property type="match status" value="1"/>
</dbReference>
<organism evidence="9 10">
    <name type="scientific">Ensete ventricosum</name>
    <name type="common">Abyssinian banana</name>
    <name type="synonym">Musa ensete</name>
    <dbReference type="NCBI Taxonomy" id="4639"/>
    <lineage>
        <taxon>Eukaryota</taxon>
        <taxon>Viridiplantae</taxon>
        <taxon>Streptophyta</taxon>
        <taxon>Embryophyta</taxon>
        <taxon>Tracheophyta</taxon>
        <taxon>Spermatophyta</taxon>
        <taxon>Magnoliopsida</taxon>
        <taxon>Liliopsida</taxon>
        <taxon>Zingiberales</taxon>
        <taxon>Musaceae</taxon>
        <taxon>Ensete</taxon>
    </lineage>
</organism>
<dbReference type="GO" id="GO:0016075">
    <property type="term" value="P:rRNA catabolic process"/>
    <property type="evidence" value="ECO:0007669"/>
    <property type="project" value="TreeGrafter"/>
</dbReference>
<evidence type="ECO:0000256" key="3">
    <source>
        <dbReference type="ARBA" id="ARBA00006678"/>
    </source>
</evidence>
<dbReference type="InterPro" id="IPR050590">
    <property type="entry name" value="Exosome_comp_Rrp42_subfam"/>
</dbReference>
<evidence type="ECO:0000313" key="10">
    <source>
        <dbReference type="Proteomes" id="UP001222027"/>
    </source>
</evidence>
<dbReference type="Pfam" id="PF01138">
    <property type="entry name" value="RNase_PH"/>
    <property type="match status" value="1"/>
</dbReference>
<name>A0AAV8S144_ENSVE</name>
<sequence length="376" mass="39357">METRLLTCLQALVSLSLSPLPGRPLTRLCCPAPTKCSFSSHRRRIHSSLSPLDPRCSAVCRSDVFAAASCSTAASKRTLWFGFLFATGWGGDLAHTACSSPPSRLRISLSHRRTLVGSATVIGEENGVIPQANGSARVRLGATDVIVSIKAELGKPHPLQPDKGKVAIFIDCSPTAAPMFEGRGGEELSTELSFALQRCLLGGRSGAGAGIDLSSLVIVEGKVCWDLYIDGLVVSSDGNLLDALAAAIKVALSNTGIPKVTVNLGASPNDQPDVDVSDEEFLQFDTSGVPVVVTLTKVGRHYIVDATSEEESQMSSAVSISVNQHGHICGLTKRGGAGLDPSVILDMISVAKHVGEQLMSILDSEIAAAEASAEDQ</sequence>
<reference evidence="9 10" key="1">
    <citation type="submission" date="2022-12" db="EMBL/GenBank/DDBJ databases">
        <title>Chromosome-scale assembly of the Ensete ventricosum genome.</title>
        <authorList>
            <person name="Dussert Y."/>
            <person name="Stocks J."/>
            <person name="Wendawek A."/>
            <person name="Woldeyes F."/>
            <person name="Nichols R.A."/>
            <person name="Borrell J.S."/>
        </authorList>
    </citation>
    <scope>NUCLEOTIDE SEQUENCE [LARGE SCALE GENOMIC DNA]</scope>
    <source>
        <strain evidence="10">cv. Maze</strain>
        <tissue evidence="9">Seeds</tissue>
    </source>
</reference>
<dbReference type="GO" id="GO:0034475">
    <property type="term" value="P:U4 snRNA 3'-end processing"/>
    <property type="evidence" value="ECO:0007669"/>
    <property type="project" value="TreeGrafter"/>
</dbReference>
<dbReference type="InterPro" id="IPR015847">
    <property type="entry name" value="ExoRNase_PH_dom2"/>
</dbReference>
<feature type="domain" description="Exoribonuclease phosphorolytic" evidence="8">
    <location>
        <begin position="288"/>
        <end position="352"/>
    </location>
</feature>
<evidence type="ECO:0000313" key="9">
    <source>
        <dbReference type="EMBL" id="KAJ8513136.1"/>
    </source>
</evidence>
<evidence type="ECO:0000256" key="4">
    <source>
        <dbReference type="ARBA" id="ARBA00022490"/>
    </source>
</evidence>
<dbReference type="GO" id="GO:0005730">
    <property type="term" value="C:nucleolus"/>
    <property type="evidence" value="ECO:0007669"/>
    <property type="project" value="UniProtKB-SubCell"/>
</dbReference>
<dbReference type="PANTHER" id="PTHR11097">
    <property type="entry name" value="EXOSOME COMPLEX EXONUCLEASE RIBOSOMAL RNA PROCESSING PROTEIN"/>
    <property type="match status" value="1"/>
</dbReference>
<dbReference type="InterPro" id="IPR036345">
    <property type="entry name" value="ExoRNase_PH_dom2_sf"/>
</dbReference>
<dbReference type="GO" id="GO:0000177">
    <property type="term" value="C:cytoplasmic exosome (RNase complex)"/>
    <property type="evidence" value="ECO:0007669"/>
    <property type="project" value="TreeGrafter"/>
</dbReference>
<keyword evidence="10" id="KW-1185">Reference proteome</keyword>
<proteinExistence type="inferred from homology"/>
<dbReference type="GO" id="GO:0000467">
    <property type="term" value="P:exonucleolytic trimming to generate mature 3'-end of 5.8S rRNA from tricistronic rRNA transcript (SSU-rRNA, 5.8S rRNA, LSU-rRNA)"/>
    <property type="evidence" value="ECO:0007669"/>
    <property type="project" value="TreeGrafter"/>
</dbReference>
<dbReference type="Pfam" id="PF03725">
    <property type="entry name" value="RNase_PH_C"/>
    <property type="match status" value="1"/>
</dbReference>
<dbReference type="Proteomes" id="UP001222027">
    <property type="component" value="Unassembled WGS sequence"/>
</dbReference>
<keyword evidence="4" id="KW-0963">Cytoplasm</keyword>
<evidence type="ECO:0000256" key="5">
    <source>
        <dbReference type="ARBA" id="ARBA00022835"/>
    </source>
</evidence>
<protein>
    <recommendedName>
        <fullName evidence="6">Ribosomal RNA-processing protein 42</fullName>
    </recommendedName>
</protein>
<dbReference type="GO" id="GO:0035925">
    <property type="term" value="F:mRNA 3'-UTR AU-rich region binding"/>
    <property type="evidence" value="ECO:0007669"/>
    <property type="project" value="TreeGrafter"/>
</dbReference>
<dbReference type="FunFam" id="3.30.230.70:FF:000016">
    <property type="entry name" value="Exosome complex component RRP42"/>
    <property type="match status" value="1"/>
</dbReference>
<comment type="similarity">
    <text evidence="3">Belongs to the RNase PH family.</text>
</comment>
<comment type="caution">
    <text evidence="9">The sequence shown here is derived from an EMBL/GenBank/DDBJ whole genome shotgun (WGS) entry which is preliminary data.</text>
</comment>
<dbReference type="GO" id="GO:0071038">
    <property type="term" value="P:TRAMP-dependent tRNA surveillance pathway"/>
    <property type="evidence" value="ECO:0007669"/>
    <property type="project" value="TreeGrafter"/>
</dbReference>
<gene>
    <name evidence="9" type="ORF">OPV22_003570</name>
</gene>
<dbReference type="GO" id="GO:0034473">
    <property type="term" value="P:U1 snRNA 3'-end processing"/>
    <property type="evidence" value="ECO:0007669"/>
    <property type="project" value="TreeGrafter"/>
</dbReference>
<dbReference type="EMBL" id="JAQQAF010000001">
    <property type="protein sequence ID" value="KAJ8513136.1"/>
    <property type="molecule type" value="Genomic_DNA"/>
</dbReference>
<dbReference type="InterPro" id="IPR020568">
    <property type="entry name" value="Ribosomal_Su5_D2-typ_SF"/>
</dbReference>